<proteinExistence type="predicted"/>
<feature type="compositionally biased region" description="Low complexity" evidence="1">
    <location>
        <begin position="420"/>
        <end position="432"/>
    </location>
</feature>
<dbReference type="EnsemblMetazoa" id="XM_032596622">
    <property type="protein sequence ID" value="XP_032452513"/>
    <property type="gene ID" value="LOC100120291"/>
</dbReference>
<sequence length="475" mass="54355">MENFKKDLDSLSFRSSAEIQFLEQVKECRHHLHCMEKLLFELQQTPASGSEKEIKSDSSMIDCNQQFNKTSNSSSSFPDLQSLMQEFENKINSKMTMDSDSINTPKKESIQIWLHTVSNENTCSPLTFVMQVPNNIFNLLNKSNPNSQSTNFSHHSSETKLCKPRRHKRLTLLLNKLFKRKKSNSLPTITISTNLLENLELLKIKRDESITNSSHCSNTSNLNYKSILKDEQHSTDKNSLSDNSVHAGMDNKFGDSKNKATVIIPITYNFDEKSSTTITPNLTVQLETNPQLTTCSNCVKITNEIPVSSSILEKEMEIHSKADVQPTDILLETLIKTLLKTTERLEHLETLKTVTENLSKKELKLEKRHCCHKNCKINDNAKSKTSDYLTQYFVNDTRNKTSESRQDKKKKQQIPKRQSSKLSICSSSGSISSDEEPFRNSGILRPQHIQRHKRCQSPSMLNYLVCQSERDIDQK</sequence>
<evidence type="ECO:0000256" key="1">
    <source>
        <dbReference type="SAM" id="MobiDB-lite"/>
    </source>
</evidence>
<dbReference type="RefSeq" id="XP_031779600.1">
    <property type="nucleotide sequence ID" value="XM_031923740.2"/>
</dbReference>
<dbReference type="OrthoDB" id="10636402at2759"/>
<dbReference type="EnsemblMetazoa" id="XM_031923740">
    <property type="protein sequence ID" value="XP_031779600"/>
    <property type="gene ID" value="LOC100120291"/>
</dbReference>
<name>A0A7M7TC20_NASVI</name>
<reference evidence="2" key="1">
    <citation type="submission" date="2021-01" db="UniProtKB">
        <authorList>
            <consortium name="EnsemblMetazoa"/>
        </authorList>
    </citation>
    <scope>IDENTIFICATION</scope>
</reference>
<dbReference type="AlphaFoldDB" id="A0A7M7TC20"/>
<organism evidence="2 3">
    <name type="scientific">Nasonia vitripennis</name>
    <name type="common">Parasitic wasp</name>
    <dbReference type="NCBI Taxonomy" id="7425"/>
    <lineage>
        <taxon>Eukaryota</taxon>
        <taxon>Metazoa</taxon>
        <taxon>Ecdysozoa</taxon>
        <taxon>Arthropoda</taxon>
        <taxon>Hexapoda</taxon>
        <taxon>Insecta</taxon>
        <taxon>Pterygota</taxon>
        <taxon>Neoptera</taxon>
        <taxon>Endopterygota</taxon>
        <taxon>Hymenoptera</taxon>
        <taxon>Apocrita</taxon>
        <taxon>Proctotrupomorpha</taxon>
        <taxon>Chalcidoidea</taxon>
        <taxon>Pteromalidae</taxon>
        <taxon>Pteromalinae</taxon>
        <taxon>Nasonia</taxon>
    </lineage>
</organism>
<evidence type="ECO:0000313" key="2">
    <source>
        <dbReference type="EnsemblMetazoa" id="XP_032452513"/>
    </source>
</evidence>
<protein>
    <submittedName>
        <fullName evidence="2">Uncharacterized protein</fullName>
    </submittedName>
</protein>
<feature type="region of interest" description="Disordered" evidence="1">
    <location>
        <begin position="398"/>
        <end position="441"/>
    </location>
</feature>
<dbReference type="GeneID" id="100120291"/>
<accession>A0A7M7TC20</accession>
<dbReference type="Proteomes" id="UP000002358">
    <property type="component" value="Chromosome 2"/>
</dbReference>
<evidence type="ECO:0000313" key="3">
    <source>
        <dbReference type="Proteomes" id="UP000002358"/>
    </source>
</evidence>
<keyword evidence="3" id="KW-1185">Reference proteome</keyword>
<dbReference type="InParanoid" id="A0A7M7TC20"/>
<dbReference type="SMR" id="A0A7M7TC20"/>
<dbReference type="RefSeq" id="XP_032452513.1">
    <property type="nucleotide sequence ID" value="XM_032596622.1"/>
</dbReference>